<dbReference type="InterPro" id="IPR036736">
    <property type="entry name" value="ACP-like_sf"/>
</dbReference>
<proteinExistence type="predicted"/>
<name>A0A344UEY4_9NEIS</name>
<feature type="domain" description="Carrier" evidence="1">
    <location>
        <begin position="30"/>
        <end position="109"/>
    </location>
</feature>
<dbReference type="EMBL" id="CP029554">
    <property type="protein sequence ID" value="AXE33832.1"/>
    <property type="molecule type" value="Genomic_DNA"/>
</dbReference>
<organism evidence="2 3">
    <name type="scientific">Chromobacterium phragmitis</name>
    <dbReference type="NCBI Taxonomy" id="2202141"/>
    <lineage>
        <taxon>Bacteria</taxon>
        <taxon>Pseudomonadati</taxon>
        <taxon>Pseudomonadota</taxon>
        <taxon>Betaproteobacteria</taxon>
        <taxon>Neisseriales</taxon>
        <taxon>Chromobacteriaceae</taxon>
        <taxon>Chromobacterium</taxon>
    </lineage>
</organism>
<accession>A0A344UEY4</accession>
<dbReference type="Proteomes" id="UP000252038">
    <property type="component" value="Chromosome"/>
</dbReference>
<dbReference type="OrthoDB" id="9804551at2"/>
<dbReference type="PROSITE" id="PS50075">
    <property type="entry name" value="CARRIER"/>
    <property type="match status" value="1"/>
</dbReference>
<evidence type="ECO:0000313" key="3">
    <source>
        <dbReference type="Proteomes" id="UP000252038"/>
    </source>
</evidence>
<dbReference type="SUPFAM" id="SSF47336">
    <property type="entry name" value="ACP-like"/>
    <property type="match status" value="1"/>
</dbReference>
<evidence type="ECO:0000259" key="1">
    <source>
        <dbReference type="PROSITE" id="PS50075"/>
    </source>
</evidence>
<dbReference type="AlphaFoldDB" id="A0A344UEY4"/>
<dbReference type="KEGG" id="chri:DK842_00295"/>
<evidence type="ECO:0000313" key="2">
    <source>
        <dbReference type="EMBL" id="AXE33832.1"/>
    </source>
</evidence>
<dbReference type="Gene3D" id="1.10.1200.10">
    <property type="entry name" value="ACP-like"/>
    <property type="match status" value="1"/>
</dbReference>
<dbReference type="KEGG" id="chrb:DK843_05580"/>
<dbReference type="InterPro" id="IPR009081">
    <property type="entry name" value="PP-bd_ACP"/>
</dbReference>
<protein>
    <recommendedName>
        <fullName evidence="1">Carrier domain-containing protein</fullName>
    </recommendedName>
</protein>
<dbReference type="Pfam" id="PF00550">
    <property type="entry name" value="PP-binding"/>
    <property type="match status" value="1"/>
</dbReference>
<reference evidence="2 3" key="1">
    <citation type="submission" date="2018-05" db="EMBL/GenBank/DDBJ databases">
        <title>Genome sequencing, assembly and analysis of the novel insecticidal bacterium, Chromobacterium phragmitis.</title>
        <authorList>
            <person name="Sparks M.E."/>
            <person name="Blackburn M.B."/>
            <person name="Gundersen-Rindal D.E."/>
        </authorList>
    </citation>
    <scope>NUCLEOTIDE SEQUENCE [LARGE SCALE GENOMIC DNA]</scope>
    <source>
        <strain evidence="2">IIBBL 274-1</strain>
    </source>
</reference>
<sequence length="117" mass="13022">MAVRSCSRKWACWFASNLESCLFDKGSIMQNETQIFDELKALILDMKEIEEDQVQLSSSFEALELDSLDFVEVQVSVKKRYGVDLVSDLFASGKIANMGQLVGYIAAESVQKNAAEA</sequence>
<gene>
    <name evidence="2" type="ORF">DK843_05580</name>
</gene>